<dbReference type="SUPFAM" id="SSF52833">
    <property type="entry name" value="Thioredoxin-like"/>
    <property type="match status" value="1"/>
</dbReference>
<dbReference type="AlphaFoldDB" id="H1Y986"/>
<evidence type="ECO:0000256" key="2">
    <source>
        <dbReference type="ARBA" id="ARBA00022748"/>
    </source>
</evidence>
<dbReference type="PANTHER" id="PTHR42852:SF6">
    <property type="entry name" value="THIOL:DISULFIDE INTERCHANGE PROTEIN DSBE"/>
    <property type="match status" value="1"/>
</dbReference>
<evidence type="ECO:0000256" key="1">
    <source>
        <dbReference type="ARBA" id="ARBA00004196"/>
    </source>
</evidence>
<dbReference type="eggNOG" id="COG1225">
    <property type="taxonomic scope" value="Bacteria"/>
</dbReference>
<sequence>MKRIILWALAFIPVTVLAQNNGFSLNINVTKYNTPARAYFSYPLDGKLIVDSAIINNGIVKFQGTVAEPTMASLVIDPHGVGHHKLNPANTDNFNFFIERGNISVIAKDSVKYATVTGSKVTDEYSDYKKLVATEWKIQNDIVLTFSNASPEKRRDTTFMNDLKSKYERVTISVEAADEKFIKANPNSYVSVYLMNAVIGGIVDLNKVEPLFKGLSPAMQNTLAGKKIANMIESSHITAIGAMAPVFTQNDTAGKPVSLTDFRGKYVLVDFWASWCAPCRAENPNYVKAYQHFKDKGFTMLGISLDRAGAKDAWLAAIKKDGLEWTQLSDLQFWNNDVAKLYGVKAIPQNFLIDPRGKIIATNLRGDDLDKKLEEIFSK</sequence>
<name>H1Y986_9SPHI</name>
<evidence type="ECO:0000256" key="4">
    <source>
        <dbReference type="ARBA" id="ARBA00023284"/>
    </source>
</evidence>
<keyword evidence="8" id="KW-1185">Reference proteome</keyword>
<dbReference type="InterPro" id="IPR025380">
    <property type="entry name" value="DUF4369"/>
</dbReference>
<dbReference type="InterPro" id="IPR036249">
    <property type="entry name" value="Thioredoxin-like_sf"/>
</dbReference>
<proteinExistence type="predicted"/>
<dbReference type="InterPro" id="IPR050553">
    <property type="entry name" value="Thioredoxin_ResA/DsbE_sf"/>
</dbReference>
<dbReference type="Pfam" id="PF14289">
    <property type="entry name" value="DUF4369"/>
    <property type="match status" value="1"/>
</dbReference>
<protein>
    <submittedName>
        <fullName evidence="7">Alkyl hydroperoxide reductase/ Thiol specific antioxidant/ Mal allergen</fullName>
    </submittedName>
</protein>
<keyword evidence="3" id="KW-1015">Disulfide bond</keyword>
<evidence type="ECO:0000256" key="3">
    <source>
        <dbReference type="ARBA" id="ARBA00023157"/>
    </source>
</evidence>
<keyword evidence="5" id="KW-0732">Signal</keyword>
<dbReference type="Gene3D" id="3.40.30.10">
    <property type="entry name" value="Glutaredoxin"/>
    <property type="match status" value="1"/>
</dbReference>
<accession>H1Y986</accession>
<evidence type="ECO:0000256" key="5">
    <source>
        <dbReference type="SAM" id="SignalP"/>
    </source>
</evidence>
<feature type="domain" description="Thioredoxin" evidence="6">
    <location>
        <begin position="238"/>
        <end position="379"/>
    </location>
</feature>
<dbReference type="InterPro" id="IPR000866">
    <property type="entry name" value="AhpC/TSA"/>
</dbReference>
<dbReference type="GO" id="GO:0030313">
    <property type="term" value="C:cell envelope"/>
    <property type="evidence" value="ECO:0007669"/>
    <property type="project" value="UniProtKB-SubCell"/>
</dbReference>
<feature type="chain" id="PRO_5005682788" evidence="5">
    <location>
        <begin position="19"/>
        <end position="379"/>
    </location>
</feature>
<dbReference type="HOGENOM" id="CLU_042529_1_0_10"/>
<dbReference type="InterPro" id="IPR017937">
    <property type="entry name" value="Thioredoxin_CS"/>
</dbReference>
<dbReference type="EMBL" id="CM001403">
    <property type="protein sequence ID" value="EHQ29464.1"/>
    <property type="molecule type" value="Genomic_DNA"/>
</dbReference>
<dbReference type="GO" id="GO:0016491">
    <property type="term" value="F:oxidoreductase activity"/>
    <property type="evidence" value="ECO:0007669"/>
    <property type="project" value="InterPro"/>
</dbReference>
<dbReference type="InterPro" id="IPR013766">
    <property type="entry name" value="Thioredoxin_domain"/>
</dbReference>
<dbReference type="GO" id="GO:0017004">
    <property type="term" value="P:cytochrome complex assembly"/>
    <property type="evidence" value="ECO:0007669"/>
    <property type="project" value="UniProtKB-KW"/>
</dbReference>
<comment type="subcellular location">
    <subcellularLocation>
        <location evidence="1">Cell envelope</location>
    </subcellularLocation>
</comment>
<evidence type="ECO:0000313" key="7">
    <source>
        <dbReference type="EMBL" id="EHQ29464.1"/>
    </source>
</evidence>
<keyword evidence="4" id="KW-0676">Redox-active center</keyword>
<dbReference type="GO" id="GO:0016209">
    <property type="term" value="F:antioxidant activity"/>
    <property type="evidence" value="ECO:0007669"/>
    <property type="project" value="InterPro"/>
</dbReference>
<dbReference type="PROSITE" id="PS00194">
    <property type="entry name" value="THIOREDOXIN_1"/>
    <property type="match status" value="1"/>
</dbReference>
<evidence type="ECO:0000313" key="8">
    <source>
        <dbReference type="Proteomes" id="UP000002774"/>
    </source>
</evidence>
<dbReference type="Proteomes" id="UP000002774">
    <property type="component" value="Chromosome"/>
</dbReference>
<dbReference type="OrthoDB" id="750178at2"/>
<evidence type="ECO:0000259" key="6">
    <source>
        <dbReference type="PROSITE" id="PS51352"/>
    </source>
</evidence>
<dbReference type="CDD" id="cd02966">
    <property type="entry name" value="TlpA_like_family"/>
    <property type="match status" value="1"/>
</dbReference>
<reference evidence="7" key="1">
    <citation type="submission" date="2011-09" db="EMBL/GenBank/DDBJ databases">
        <title>The permanent draft genome of Mucilaginibacter paludis DSM 18603.</title>
        <authorList>
            <consortium name="US DOE Joint Genome Institute (JGI-PGF)"/>
            <person name="Lucas S."/>
            <person name="Han J."/>
            <person name="Lapidus A."/>
            <person name="Bruce D."/>
            <person name="Goodwin L."/>
            <person name="Pitluck S."/>
            <person name="Peters L."/>
            <person name="Kyrpides N."/>
            <person name="Mavromatis K."/>
            <person name="Ivanova N."/>
            <person name="Mikhailova N."/>
            <person name="Held B."/>
            <person name="Detter J.C."/>
            <person name="Tapia R."/>
            <person name="Han C."/>
            <person name="Land M."/>
            <person name="Hauser L."/>
            <person name="Markowitz V."/>
            <person name="Cheng J.-F."/>
            <person name="Hugenholtz P."/>
            <person name="Woyke T."/>
            <person name="Wu D."/>
            <person name="Tindall B."/>
            <person name="Brambilla E."/>
            <person name="Klenk H.-P."/>
            <person name="Eisen J.A."/>
        </authorList>
    </citation>
    <scope>NUCLEOTIDE SEQUENCE [LARGE SCALE GENOMIC DNA]</scope>
    <source>
        <strain evidence="7">DSM 18603</strain>
    </source>
</reference>
<dbReference type="PANTHER" id="PTHR42852">
    <property type="entry name" value="THIOL:DISULFIDE INTERCHANGE PROTEIN DSBE"/>
    <property type="match status" value="1"/>
</dbReference>
<dbReference type="STRING" id="714943.Mucpa_5392"/>
<organism evidence="7 8">
    <name type="scientific">Mucilaginibacter paludis DSM 18603</name>
    <dbReference type="NCBI Taxonomy" id="714943"/>
    <lineage>
        <taxon>Bacteria</taxon>
        <taxon>Pseudomonadati</taxon>
        <taxon>Bacteroidota</taxon>
        <taxon>Sphingobacteriia</taxon>
        <taxon>Sphingobacteriales</taxon>
        <taxon>Sphingobacteriaceae</taxon>
        <taxon>Mucilaginibacter</taxon>
    </lineage>
</organism>
<gene>
    <name evidence="7" type="ORF">Mucpa_5392</name>
</gene>
<dbReference type="PROSITE" id="PS51352">
    <property type="entry name" value="THIOREDOXIN_2"/>
    <property type="match status" value="1"/>
</dbReference>
<dbReference type="Pfam" id="PF00578">
    <property type="entry name" value="AhpC-TSA"/>
    <property type="match status" value="1"/>
</dbReference>
<feature type="signal peptide" evidence="5">
    <location>
        <begin position="1"/>
        <end position="18"/>
    </location>
</feature>
<keyword evidence="2" id="KW-0201">Cytochrome c-type biogenesis</keyword>